<name>D6GQW7_FILAD</name>
<evidence type="ECO:0000313" key="4">
    <source>
        <dbReference type="Proteomes" id="UP000007468"/>
    </source>
</evidence>
<feature type="transmembrane region" description="Helical" evidence="1">
    <location>
        <begin position="206"/>
        <end position="232"/>
    </location>
</feature>
<feature type="domain" description="Sensor histidine kinase NatK-like C-terminal" evidence="2">
    <location>
        <begin position="505"/>
        <end position="601"/>
    </location>
</feature>
<dbReference type="InterPro" id="IPR036890">
    <property type="entry name" value="HATPase_C_sf"/>
</dbReference>
<dbReference type="PANTHER" id="PTHR40448">
    <property type="entry name" value="TWO-COMPONENT SENSOR HISTIDINE KINASE"/>
    <property type="match status" value="1"/>
</dbReference>
<feature type="transmembrane region" description="Helical" evidence="1">
    <location>
        <begin position="269"/>
        <end position="292"/>
    </location>
</feature>
<feature type="transmembrane region" description="Helical" evidence="1">
    <location>
        <begin position="331"/>
        <end position="351"/>
    </location>
</feature>
<dbReference type="InterPro" id="IPR032834">
    <property type="entry name" value="NatK-like_C"/>
</dbReference>
<dbReference type="EMBL" id="CP002390">
    <property type="protein sequence ID" value="EFE29170.2"/>
    <property type="molecule type" value="Genomic_DNA"/>
</dbReference>
<dbReference type="CDD" id="cd16935">
    <property type="entry name" value="HATPase_AgrC-ComD-like"/>
    <property type="match status" value="1"/>
</dbReference>
<dbReference type="GO" id="GO:0042802">
    <property type="term" value="F:identical protein binding"/>
    <property type="evidence" value="ECO:0007669"/>
    <property type="project" value="TreeGrafter"/>
</dbReference>
<evidence type="ECO:0000313" key="3">
    <source>
        <dbReference type="EMBL" id="EFE29170.2"/>
    </source>
</evidence>
<keyword evidence="1" id="KW-1133">Transmembrane helix</keyword>
<protein>
    <recommendedName>
        <fullName evidence="2">Sensor histidine kinase NatK-like C-terminal domain-containing protein</fullName>
    </recommendedName>
</protein>
<dbReference type="PANTHER" id="PTHR40448:SF1">
    <property type="entry name" value="TWO-COMPONENT SENSOR HISTIDINE KINASE"/>
    <property type="match status" value="1"/>
</dbReference>
<dbReference type="Gene3D" id="3.30.565.10">
    <property type="entry name" value="Histidine kinase-like ATPase, C-terminal domain"/>
    <property type="match status" value="1"/>
</dbReference>
<organism evidence="3 4">
    <name type="scientific">Filifactor alocis (strain ATCC 35896 / CCUG 47790 / D40 B5)</name>
    <name type="common">Fusobacterium alocis</name>
    <dbReference type="NCBI Taxonomy" id="546269"/>
    <lineage>
        <taxon>Bacteria</taxon>
        <taxon>Bacillati</taxon>
        <taxon>Bacillota</taxon>
        <taxon>Clostridia</taxon>
        <taxon>Peptostreptococcales</taxon>
        <taxon>Filifactoraceae</taxon>
        <taxon>Filifactor</taxon>
    </lineage>
</organism>
<dbReference type="eggNOG" id="COG3290">
    <property type="taxonomic scope" value="Bacteria"/>
</dbReference>
<gene>
    <name evidence="3" type="ordered locus">HMPREF0389_01093</name>
</gene>
<dbReference type="AlphaFoldDB" id="D6GQW7"/>
<feature type="transmembrane region" description="Helical" evidence="1">
    <location>
        <begin position="238"/>
        <end position="257"/>
    </location>
</feature>
<feature type="transmembrane region" description="Helical" evidence="1">
    <location>
        <begin position="298"/>
        <end position="319"/>
    </location>
</feature>
<dbReference type="Proteomes" id="UP000007468">
    <property type="component" value="Chromosome"/>
</dbReference>
<dbReference type="RefSeq" id="WP_014263077.1">
    <property type="nucleotide sequence ID" value="NC_016630.1"/>
</dbReference>
<sequence length="607" mass="68943">MKRNLKMFVALQIALALISFIIIVSSFGYSMHQEKLPKPLYIRDVKVSVGTHAPKSVTLPYNFKNLEPRTPVTVTARITVNNNDMFSVNTAYAPAKVYTDGMLIYELGKRETYPNFMLDPATEIFLIKPSVYNREVEFKMEFLSPATRSSMTVYPPMKAPFKSIFKEFVATYKIPFIFSIVQLAAGVFLAIVSLMMLFFEKKVSEIFFWLGMFSFVSGLWGFGECNLTALIIKNPTLLYLFAFIGLFTVCIPLIQLANVSIGFKNPKPLSLLSSFLTASAIIALILQFLGIYPLSSSMYAFHFMTICSLCILSLLTVYEAVKSDNLQAKRFVIPIVILTFASLIEVANYYFKFTYQFSSFFQDGVIIFILMMSFTIGFYIKDFAILRKQNESLAFEIGLMEIQIDEQRKYNELIARNEDVLKKQRHDLHHHLIAIRELAENGTEKLNDYLDTLSQNIPTAHMSYCENKAVSAILSHYAGICKGEQIEFHTKLIVPEMSETSLNSDLAIIFGNLLENAIEACLKIDQEKRLIRISSDISYDMLIVTMDNSYDGNFLSMDGRFCSTKRHGFGIGLSSVQSVAKKYYGDAKFEDRDGYFQSSVYLRIGSV</sequence>
<accession>D6GQW7</accession>
<dbReference type="PATRIC" id="fig|546269.5.peg.1620"/>
<dbReference type="HOGENOM" id="CLU_449602_0_0_9"/>
<reference evidence="4" key="1">
    <citation type="submission" date="2010-12" db="EMBL/GenBank/DDBJ databases">
        <title>The genome sequence of Filifactor alocis strain ATCC 35896.</title>
        <authorList>
            <consortium name="The Broad Institute Genome Sequencing Platform"/>
            <person name="Ward D."/>
            <person name="Earl A."/>
            <person name="Feldgarden M."/>
            <person name="Young S.K."/>
            <person name="Gargeya S."/>
            <person name="Zeng Q."/>
            <person name="Alvarado L."/>
            <person name="Berlin A."/>
            <person name="Bochicchio J."/>
            <person name="Chapman S.B."/>
            <person name="Chen Z."/>
            <person name="Freedman E."/>
            <person name="Gellesch M."/>
            <person name="Goldberg J."/>
            <person name="Griggs A."/>
            <person name="Gujja S."/>
            <person name="Heilman E."/>
            <person name="Heiman D."/>
            <person name="Howarth C."/>
            <person name="Mehta T."/>
            <person name="Neiman D."/>
            <person name="Pearson M."/>
            <person name="Roberts A."/>
            <person name="Saif S."/>
            <person name="Shea T."/>
            <person name="Shenoy N."/>
            <person name="Sisk P."/>
            <person name="Stolte C."/>
            <person name="Sykes S."/>
            <person name="White J."/>
            <person name="Yandava C."/>
            <person name="Izard J."/>
            <person name="Blanton J.M."/>
            <person name="Baranova O.V."/>
            <person name="Tanner A.C."/>
            <person name="Dewhirst F.E."/>
            <person name="Haas B."/>
            <person name="Nusbaum C."/>
            <person name="Birren B."/>
        </authorList>
    </citation>
    <scope>NUCLEOTIDE SEQUENCE [LARGE SCALE GENOMIC DNA]</scope>
    <source>
        <strain evidence="4">ATCC 35896 / CCUG 47790 / D40 B5</strain>
    </source>
</reference>
<dbReference type="Pfam" id="PF14501">
    <property type="entry name" value="HATPase_c_5"/>
    <property type="match status" value="1"/>
</dbReference>
<evidence type="ECO:0000259" key="2">
    <source>
        <dbReference type="Pfam" id="PF14501"/>
    </source>
</evidence>
<proteinExistence type="predicted"/>
<feature type="transmembrane region" description="Helical" evidence="1">
    <location>
        <begin position="357"/>
        <end position="380"/>
    </location>
</feature>
<feature type="transmembrane region" description="Helical" evidence="1">
    <location>
        <begin position="176"/>
        <end position="199"/>
    </location>
</feature>
<dbReference type="STRING" id="546269.HMPREF0389_01093"/>
<dbReference type="KEGG" id="faa:HMPREF0389_01093"/>
<dbReference type="OrthoDB" id="1757740at2"/>
<dbReference type="SUPFAM" id="SSF55874">
    <property type="entry name" value="ATPase domain of HSP90 chaperone/DNA topoisomerase II/histidine kinase"/>
    <property type="match status" value="1"/>
</dbReference>
<keyword evidence="1" id="KW-0812">Transmembrane</keyword>
<evidence type="ECO:0000256" key="1">
    <source>
        <dbReference type="SAM" id="Phobius"/>
    </source>
</evidence>
<keyword evidence="1" id="KW-0472">Membrane</keyword>
<keyword evidence="4" id="KW-1185">Reference proteome</keyword>